<keyword evidence="2" id="KW-0808">Transferase</keyword>
<protein>
    <submittedName>
        <fullName evidence="2">Reverse transcriptase-like protein</fullName>
    </submittedName>
</protein>
<keyword evidence="2" id="KW-0548">Nucleotidyltransferase</keyword>
<organism evidence="2 3">
    <name type="scientific">Candidatus Segetimicrobium genomatis</name>
    <dbReference type="NCBI Taxonomy" id="2569760"/>
    <lineage>
        <taxon>Bacteria</taxon>
        <taxon>Bacillati</taxon>
        <taxon>Candidatus Sysuimicrobiota</taxon>
        <taxon>Candidatus Sysuimicrobiia</taxon>
        <taxon>Candidatus Sysuimicrobiales</taxon>
        <taxon>Candidatus Segetimicrobiaceae</taxon>
        <taxon>Candidatus Segetimicrobium</taxon>
    </lineage>
</organism>
<dbReference type="InterPro" id="IPR036397">
    <property type="entry name" value="RNaseH_sf"/>
</dbReference>
<dbReference type="GO" id="GO:0003964">
    <property type="term" value="F:RNA-directed DNA polymerase activity"/>
    <property type="evidence" value="ECO:0007669"/>
    <property type="project" value="UniProtKB-KW"/>
</dbReference>
<dbReference type="GO" id="GO:0003676">
    <property type="term" value="F:nucleic acid binding"/>
    <property type="evidence" value="ECO:0007669"/>
    <property type="project" value="InterPro"/>
</dbReference>
<sequence length="160" mass="17475">MNAATLHAYVAAAEPASGRMGTGIVFTNAQGRPLRKIGRALPEGTNPGLAAFRGIVHALWTSRRLGCRRVVVHCQDREVVAQINGEDDVAEEYVGPYLEVRALLHAYRAARVEPGHQGRDDAHWLRVAHELANAAMDCEVDETVEDLPLWSTLVAERSTA</sequence>
<dbReference type="SUPFAM" id="SSF53098">
    <property type="entry name" value="Ribonuclease H-like"/>
    <property type="match status" value="1"/>
</dbReference>
<name>A0A537J9H1_9BACT</name>
<evidence type="ECO:0000313" key="2">
    <source>
        <dbReference type="EMBL" id="TMI79726.1"/>
    </source>
</evidence>
<keyword evidence="2" id="KW-0695">RNA-directed DNA polymerase</keyword>
<dbReference type="InterPro" id="IPR002156">
    <property type="entry name" value="RNaseH_domain"/>
</dbReference>
<evidence type="ECO:0000259" key="1">
    <source>
        <dbReference type="Pfam" id="PF13456"/>
    </source>
</evidence>
<dbReference type="EMBL" id="VBAO01000264">
    <property type="protein sequence ID" value="TMI79726.1"/>
    <property type="molecule type" value="Genomic_DNA"/>
</dbReference>
<comment type="caution">
    <text evidence="2">The sequence shown here is derived from an EMBL/GenBank/DDBJ whole genome shotgun (WGS) entry which is preliminary data.</text>
</comment>
<accession>A0A537J9H1</accession>
<feature type="domain" description="RNase H type-1" evidence="1">
    <location>
        <begin position="17"/>
        <end position="135"/>
    </location>
</feature>
<reference evidence="2 3" key="1">
    <citation type="journal article" date="2019" name="Nat. Microbiol.">
        <title>Mediterranean grassland soil C-N compound turnover is dependent on rainfall and depth, and is mediated by genomically divergent microorganisms.</title>
        <authorList>
            <person name="Diamond S."/>
            <person name="Andeer P.F."/>
            <person name="Li Z."/>
            <person name="Crits-Christoph A."/>
            <person name="Burstein D."/>
            <person name="Anantharaman K."/>
            <person name="Lane K.R."/>
            <person name="Thomas B.C."/>
            <person name="Pan C."/>
            <person name="Northen T.R."/>
            <person name="Banfield J.F."/>
        </authorList>
    </citation>
    <scope>NUCLEOTIDE SEQUENCE [LARGE SCALE GENOMIC DNA]</scope>
    <source>
        <strain evidence="2">NP_7</strain>
    </source>
</reference>
<dbReference type="Gene3D" id="3.30.420.10">
    <property type="entry name" value="Ribonuclease H-like superfamily/Ribonuclease H"/>
    <property type="match status" value="1"/>
</dbReference>
<dbReference type="InterPro" id="IPR012337">
    <property type="entry name" value="RNaseH-like_sf"/>
</dbReference>
<dbReference type="Proteomes" id="UP000320048">
    <property type="component" value="Unassembled WGS sequence"/>
</dbReference>
<evidence type="ECO:0000313" key="3">
    <source>
        <dbReference type="Proteomes" id="UP000320048"/>
    </source>
</evidence>
<dbReference type="AlphaFoldDB" id="A0A537J9H1"/>
<dbReference type="Pfam" id="PF13456">
    <property type="entry name" value="RVT_3"/>
    <property type="match status" value="1"/>
</dbReference>
<proteinExistence type="predicted"/>
<dbReference type="GO" id="GO:0004523">
    <property type="term" value="F:RNA-DNA hybrid ribonuclease activity"/>
    <property type="evidence" value="ECO:0007669"/>
    <property type="project" value="InterPro"/>
</dbReference>
<gene>
    <name evidence="2" type="ORF">E6H04_10050</name>
</gene>